<feature type="chain" id="PRO_5008590084" evidence="1">
    <location>
        <begin position="20"/>
        <end position="129"/>
    </location>
</feature>
<name>A0A1B6VKN4_9PROT</name>
<sequence length="129" mass="14431">MKFRYLVFSIMLATSAANAADEEHSPTFIGGGQTCEIFIHSEMQADAEHKLALEAYIAGYASASISMMNFNEWNVLKLGGNVGKGLLSQKKDANIFIVDWMRNYCIHHPDVVIASAVNDLYYDMQKRGY</sequence>
<dbReference type="PATRIC" id="fig|38307.3.peg.1867"/>
<evidence type="ECO:0000313" key="3">
    <source>
        <dbReference type="Proteomes" id="UP000077786"/>
    </source>
</evidence>
<proteinExistence type="predicted"/>
<comment type="caution">
    <text evidence="2">The sequence shown here is derived from an EMBL/GenBank/DDBJ whole genome shotgun (WGS) entry which is preliminary data.</text>
</comment>
<protein>
    <submittedName>
        <fullName evidence="2">Uncharacterized protein</fullName>
    </submittedName>
</protein>
<accession>A0A1B6VKN4</accession>
<organism evidence="2 3">
    <name type="scientific">Gluconobacter cerinus</name>
    <dbReference type="NCBI Taxonomy" id="38307"/>
    <lineage>
        <taxon>Bacteria</taxon>
        <taxon>Pseudomonadati</taxon>
        <taxon>Pseudomonadota</taxon>
        <taxon>Alphaproteobacteria</taxon>
        <taxon>Acetobacterales</taxon>
        <taxon>Acetobacteraceae</taxon>
        <taxon>Gluconobacter</taxon>
    </lineage>
</organism>
<evidence type="ECO:0000313" key="2">
    <source>
        <dbReference type="EMBL" id="OAJ67766.1"/>
    </source>
</evidence>
<keyword evidence="1" id="KW-0732">Signal</keyword>
<reference evidence="2 3" key="1">
    <citation type="submission" date="2016-03" db="EMBL/GenBank/DDBJ databases">
        <title>Draft genome sequence of Gluconobacter cerinus strain CECT 9110.</title>
        <authorList>
            <person name="Sainz F."/>
            <person name="Mas A."/>
            <person name="Torija M.J."/>
        </authorList>
    </citation>
    <scope>NUCLEOTIDE SEQUENCE [LARGE SCALE GENOMIC DNA]</scope>
    <source>
        <strain evidence="2 3">CECT 9110</strain>
    </source>
</reference>
<evidence type="ECO:0000256" key="1">
    <source>
        <dbReference type="SAM" id="SignalP"/>
    </source>
</evidence>
<dbReference type="AlphaFoldDB" id="A0A1B6VKN4"/>
<dbReference type="RefSeq" id="WP_064274542.1">
    <property type="nucleotide sequence ID" value="NZ_LUTU01000007.1"/>
</dbReference>
<gene>
    <name evidence="2" type="ORF">A0123_01808</name>
</gene>
<dbReference type="EMBL" id="LUTU01000007">
    <property type="protein sequence ID" value="OAJ67766.1"/>
    <property type="molecule type" value="Genomic_DNA"/>
</dbReference>
<feature type="signal peptide" evidence="1">
    <location>
        <begin position="1"/>
        <end position="19"/>
    </location>
</feature>
<dbReference type="Proteomes" id="UP000077786">
    <property type="component" value="Unassembled WGS sequence"/>
</dbReference>